<dbReference type="PANTHER" id="PTHR43562">
    <property type="entry name" value="NAPA-TYPE SODIUM/HYDROGEN ANTIPORTER"/>
    <property type="match status" value="1"/>
</dbReference>
<evidence type="ECO:0000259" key="10">
    <source>
        <dbReference type="Pfam" id="PF00999"/>
    </source>
</evidence>
<feature type="transmembrane region" description="Helical" evidence="9">
    <location>
        <begin position="155"/>
        <end position="177"/>
    </location>
</feature>
<feature type="transmembrane region" description="Helical" evidence="9">
    <location>
        <begin position="358"/>
        <end position="378"/>
    </location>
</feature>
<dbReference type="OrthoDB" id="9793589at2"/>
<keyword evidence="4" id="KW-0050">Antiport</keyword>
<name>A0A5P0ZKI7_9LACO</name>
<comment type="caution">
    <text evidence="11">The sequence shown here is derived from an EMBL/GenBank/DDBJ whole genome shotgun (WGS) entry which is preliminary data.</text>
</comment>
<dbReference type="Gene3D" id="1.20.1530.20">
    <property type="match status" value="1"/>
</dbReference>
<feature type="transmembrane region" description="Helical" evidence="9">
    <location>
        <begin position="183"/>
        <end position="202"/>
    </location>
</feature>
<protein>
    <submittedName>
        <fullName evidence="11">Sodium:proton antiporter</fullName>
    </submittedName>
</protein>
<dbReference type="Pfam" id="PF00999">
    <property type="entry name" value="Na_H_Exchanger"/>
    <property type="match status" value="1"/>
</dbReference>
<organism evidence="11 12">
    <name type="scientific">Companilactobacillus mishanensis</name>
    <dbReference type="NCBI Taxonomy" id="2486008"/>
    <lineage>
        <taxon>Bacteria</taxon>
        <taxon>Bacillati</taxon>
        <taxon>Bacillota</taxon>
        <taxon>Bacilli</taxon>
        <taxon>Lactobacillales</taxon>
        <taxon>Lactobacillaceae</taxon>
        <taxon>Companilactobacillus</taxon>
    </lineage>
</organism>
<dbReference type="GO" id="GO:0015297">
    <property type="term" value="F:antiporter activity"/>
    <property type="evidence" value="ECO:0007669"/>
    <property type="project" value="UniProtKB-KW"/>
</dbReference>
<sequence length="388" mass="42276">MPEFSLLITLFAALAAPLILARFKITKMPGSISEIIMGILIGKTGLNLVQPDMTLKYLSNLGVIMLIFLGGMEINFDLIEKKKSKAEAKGSPLGIAFGGFSSILLMSLILSGIMYETKMFDNFILATILFCTIAMGVLISLLKETGLLEKEYGQTILLTAALGEFIPLLALTIYSAIQQKNYISAFGLPVIFLIAILLLRRFKPVYKFFDNINKSTTQLDIRLAFFLIFALVTFAEQIGAESILGAFLAGAVMKLLQPSEETQDKLSSMGYGFFIPIFFIVTGVNLNLRTLFSNPKALALIPVFLIAFVLSKAIVYFVFKPRFGHRLSLAAAVLTTTTITLVLPILEVGKSLKIISETQAGAITLAAIITCLLGPTIFNKIINSGRAS</sequence>
<evidence type="ECO:0000256" key="2">
    <source>
        <dbReference type="ARBA" id="ARBA00005551"/>
    </source>
</evidence>
<feature type="domain" description="Cation/H+ exchanger transmembrane" evidence="10">
    <location>
        <begin position="13"/>
        <end position="378"/>
    </location>
</feature>
<dbReference type="RefSeq" id="WP_153384060.1">
    <property type="nucleotide sequence ID" value="NZ_VDFM01000029.1"/>
</dbReference>
<dbReference type="Proteomes" id="UP000380386">
    <property type="component" value="Unassembled WGS sequence"/>
</dbReference>
<accession>A0A5P0ZKI7</accession>
<comment type="similarity">
    <text evidence="2">Belongs to the monovalent cation:proton antiporter 2 (CPA2) transporter (TC 2.A.37) family.</text>
</comment>
<evidence type="ECO:0000313" key="11">
    <source>
        <dbReference type="EMBL" id="MQS53636.1"/>
    </source>
</evidence>
<keyword evidence="5 9" id="KW-0812">Transmembrane</keyword>
<feature type="transmembrane region" description="Helical" evidence="9">
    <location>
        <begin position="123"/>
        <end position="143"/>
    </location>
</feature>
<evidence type="ECO:0000256" key="1">
    <source>
        <dbReference type="ARBA" id="ARBA00004141"/>
    </source>
</evidence>
<dbReference type="AlphaFoldDB" id="A0A5P0ZKI7"/>
<feature type="transmembrane region" description="Helical" evidence="9">
    <location>
        <begin position="298"/>
        <end position="319"/>
    </location>
</feature>
<dbReference type="GO" id="GO:1902600">
    <property type="term" value="P:proton transmembrane transport"/>
    <property type="evidence" value="ECO:0007669"/>
    <property type="project" value="InterPro"/>
</dbReference>
<evidence type="ECO:0000256" key="4">
    <source>
        <dbReference type="ARBA" id="ARBA00022449"/>
    </source>
</evidence>
<feature type="transmembrane region" description="Helical" evidence="9">
    <location>
        <begin position="269"/>
        <end position="286"/>
    </location>
</feature>
<dbReference type="PANTHER" id="PTHR43562:SF1">
    <property type="entry name" value="NA(+)_H(+) ANTIPORTER YJBQ-RELATED"/>
    <property type="match status" value="1"/>
</dbReference>
<keyword evidence="8 9" id="KW-0472">Membrane</keyword>
<dbReference type="GO" id="GO:0016020">
    <property type="term" value="C:membrane"/>
    <property type="evidence" value="ECO:0007669"/>
    <property type="project" value="UniProtKB-SubCell"/>
</dbReference>
<keyword evidence="6 9" id="KW-1133">Transmembrane helix</keyword>
<proteinExistence type="inferred from homology"/>
<evidence type="ECO:0000256" key="7">
    <source>
        <dbReference type="ARBA" id="ARBA00023065"/>
    </source>
</evidence>
<evidence type="ECO:0000256" key="9">
    <source>
        <dbReference type="SAM" id="Phobius"/>
    </source>
</evidence>
<feature type="transmembrane region" description="Helical" evidence="9">
    <location>
        <begin position="91"/>
        <end position="111"/>
    </location>
</feature>
<evidence type="ECO:0000256" key="5">
    <source>
        <dbReference type="ARBA" id="ARBA00022692"/>
    </source>
</evidence>
<feature type="transmembrane region" description="Helical" evidence="9">
    <location>
        <begin position="57"/>
        <end position="79"/>
    </location>
</feature>
<evidence type="ECO:0000256" key="3">
    <source>
        <dbReference type="ARBA" id="ARBA00022448"/>
    </source>
</evidence>
<evidence type="ECO:0000256" key="6">
    <source>
        <dbReference type="ARBA" id="ARBA00022989"/>
    </source>
</evidence>
<gene>
    <name evidence="11" type="ORF">FHL02_11565</name>
</gene>
<dbReference type="InterPro" id="IPR006153">
    <property type="entry name" value="Cation/H_exchanger_TM"/>
</dbReference>
<reference evidence="11 12" key="1">
    <citation type="journal article" date="2019" name="Syst. Appl. Microbiol.">
        <title>Polyphasic characterization of two novel Lactobacillus spp. isolated from blown salami packages: Description of Lactobacillus halodurans sp. nov. and Lactobacillus salsicarnum sp. nov.</title>
        <authorList>
            <person name="Schuster J.A."/>
            <person name="Klingl A."/>
            <person name="Vogel R.F."/>
            <person name="Ehrmann M.A."/>
        </authorList>
    </citation>
    <scope>NUCLEOTIDE SEQUENCE [LARGE SCALE GENOMIC DNA]</scope>
    <source>
        <strain evidence="11 12">TMW 1.2118</strain>
    </source>
</reference>
<feature type="transmembrane region" description="Helical" evidence="9">
    <location>
        <begin position="325"/>
        <end position="346"/>
    </location>
</feature>
<evidence type="ECO:0000313" key="12">
    <source>
        <dbReference type="Proteomes" id="UP000380386"/>
    </source>
</evidence>
<comment type="subcellular location">
    <subcellularLocation>
        <location evidence="1">Membrane</location>
        <topology evidence="1">Multi-pass membrane protein</topology>
    </subcellularLocation>
</comment>
<keyword evidence="3" id="KW-0813">Transport</keyword>
<keyword evidence="7" id="KW-0406">Ion transport</keyword>
<feature type="transmembrane region" description="Helical" evidence="9">
    <location>
        <begin position="223"/>
        <end position="249"/>
    </location>
</feature>
<dbReference type="EMBL" id="VDFM01000029">
    <property type="protein sequence ID" value="MQS53636.1"/>
    <property type="molecule type" value="Genomic_DNA"/>
</dbReference>
<dbReference type="InterPro" id="IPR038770">
    <property type="entry name" value="Na+/solute_symporter_sf"/>
</dbReference>
<evidence type="ECO:0000256" key="8">
    <source>
        <dbReference type="ARBA" id="ARBA00023136"/>
    </source>
</evidence>